<keyword evidence="1" id="KW-0732">Signal</keyword>
<proteinExistence type="predicted"/>
<feature type="chain" id="PRO_5047163456" evidence="1">
    <location>
        <begin position="19"/>
        <end position="167"/>
    </location>
</feature>
<evidence type="ECO:0000313" key="3">
    <source>
        <dbReference type="Proteomes" id="UP000617355"/>
    </source>
</evidence>
<evidence type="ECO:0000313" key="2">
    <source>
        <dbReference type="EMBL" id="GGD44775.1"/>
    </source>
</evidence>
<protein>
    <submittedName>
        <fullName evidence="2">Uncharacterized protein</fullName>
    </submittedName>
</protein>
<comment type="caution">
    <text evidence="2">The sequence shown here is derived from an EMBL/GenBank/DDBJ whole genome shotgun (WGS) entry which is preliminary data.</text>
</comment>
<gene>
    <name evidence="2" type="ORF">GCM10011358_30660</name>
</gene>
<dbReference type="RefSeq" id="WP_188529386.1">
    <property type="nucleotide sequence ID" value="NZ_BMGI01000005.1"/>
</dbReference>
<accession>A0ABQ1QVC0</accession>
<dbReference type="EMBL" id="BMGI01000005">
    <property type="protein sequence ID" value="GGD44775.1"/>
    <property type="molecule type" value="Genomic_DNA"/>
</dbReference>
<keyword evidence="3" id="KW-1185">Reference proteome</keyword>
<reference evidence="3" key="1">
    <citation type="journal article" date="2019" name="Int. J. Syst. Evol. Microbiol.">
        <title>The Global Catalogue of Microorganisms (GCM) 10K type strain sequencing project: providing services to taxonomists for standard genome sequencing and annotation.</title>
        <authorList>
            <consortium name="The Broad Institute Genomics Platform"/>
            <consortium name="The Broad Institute Genome Sequencing Center for Infectious Disease"/>
            <person name="Wu L."/>
            <person name="Ma J."/>
        </authorList>
    </citation>
    <scope>NUCLEOTIDE SEQUENCE [LARGE SCALE GENOMIC DNA]</scope>
    <source>
        <strain evidence="3">CGMCC 1.12922</strain>
    </source>
</reference>
<organism evidence="2 3">
    <name type="scientific">Sinisalibacter lacisalsi</name>
    <dbReference type="NCBI Taxonomy" id="1526570"/>
    <lineage>
        <taxon>Bacteria</taxon>
        <taxon>Pseudomonadati</taxon>
        <taxon>Pseudomonadota</taxon>
        <taxon>Alphaproteobacteria</taxon>
        <taxon>Rhodobacterales</taxon>
        <taxon>Roseobacteraceae</taxon>
        <taxon>Sinisalibacter</taxon>
    </lineage>
</organism>
<feature type="signal peptide" evidence="1">
    <location>
        <begin position="1"/>
        <end position="18"/>
    </location>
</feature>
<sequence length="167" mass="17506">MIRIATALLLGLASPAAATEIFEAEGAWVGEGLLATGAEAPLERGRCRVNITPEPDGRDVSVTGSCAVTVGVSDISLRLVRAGDGRVNAGFWSAATGQTVQFSGTETDAEIEMVSTTALIVDEKSYESRVSVSAPDESSFAIRQLLRAEGAEAWRLVVDMTYRKAGG</sequence>
<dbReference type="Proteomes" id="UP000617355">
    <property type="component" value="Unassembled WGS sequence"/>
</dbReference>
<evidence type="ECO:0000256" key="1">
    <source>
        <dbReference type="SAM" id="SignalP"/>
    </source>
</evidence>
<name>A0ABQ1QVC0_9RHOB</name>